<evidence type="ECO:0000256" key="7">
    <source>
        <dbReference type="ARBA" id="ARBA00023315"/>
    </source>
</evidence>
<keyword evidence="4 8" id="KW-0812">Transmembrane</keyword>
<dbReference type="InterPro" id="IPR004563">
    <property type="entry name" value="Apolipo_AcylTrfase"/>
</dbReference>
<comment type="function">
    <text evidence="8">Catalyzes the phospholipid dependent N-acylation of the N-terminal cysteine of apolipoprotein, the last step in lipoprotein maturation.</text>
</comment>
<comment type="subcellular location">
    <subcellularLocation>
        <location evidence="1 8">Cell membrane</location>
        <topology evidence="1 8">Multi-pass membrane protein</topology>
    </subcellularLocation>
</comment>
<keyword evidence="3 8" id="KW-0808">Transferase</keyword>
<reference evidence="10 11" key="1">
    <citation type="submission" date="2012-11" db="EMBL/GenBank/DDBJ databases">
        <title>The complete genome sequence of Corynebacterium maris Coryn-1 (=DSM 45190).</title>
        <authorList>
            <person name="Schaffert L."/>
            <person name="Albersmeier A."/>
            <person name="Kalinowski J."/>
            <person name="Ruckert C."/>
        </authorList>
    </citation>
    <scope>NUCLEOTIDE SEQUENCE [LARGE SCALE GENOMIC DNA]</scope>
    <source>
        <strain evidence="11">Coryn-1</strain>
    </source>
</reference>
<dbReference type="UniPathway" id="UPA00666"/>
<evidence type="ECO:0000256" key="4">
    <source>
        <dbReference type="ARBA" id="ARBA00022692"/>
    </source>
</evidence>
<feature type="transmembrane region" description="Helical" evidence="8">
    <location>
        <begin position="109"/>
        <end position="128"/>
    </location>
</feature>
<organism evidence="10 11">
    <name type="scientific">Corynebacterium maris DSM 45190</name>
    <dbReference type="NCBI Taxonomy" id="1224163"/>
    <lineage>
        <taxon>Bacteria</taxon>
        <taxon>Bacillati</taxon>
        <taxon>Actinomycetota</taxon>
        <taxon>Actinomycetes</taxon>
        <taxon>Mycobacteriales</taxon>
        <taxon>Corynebacteriaceae</taxon>
        <taxon>Corynebacterium</taxon>
    </lineage>
</organism>
<evidence type="ECO:0000256" key="5">
    <source>
        <dbReference type="ARBA" id="ARBA00022989"/>
    </source>
</evidence>
<dbReference type="Proteomes" id="UP000015388">
    <property type="component" value="Chromosome"/>
</dbReference>
<proteinExistence type="inferred from homology"/>
<dbReference type="PROSITE" id="PS50263">
    <property type="entry name" value="CN_HYDROLASE"/>
    <property type="match status" value="1"/>
</dbReference>
<feature type="domain" description="CN hydrolase" evidence="9">
    <location>
        <begin position="208"/>
        <end position="454"/>
    </location>
</feature>
<gene>
    <name evidence="8" type="primary">lnt</name>
    <name evidence="10" type="ORF">B841_06730</name>
</gene>
<keyword evidence="5 8" id="KW-1133">Transmembrane helix</keyword>
<dbReference type="HOGENOM" id="CLU_019563_0_1_11"/>
<dbReference type="InterPro" id="IPR036526">
    <property type="entry name" value="C-N_Hydrolase_sf"/>
</dbReference>
<dbReference type="PANTHER" id="PTHR38686">
    <property type="entry name" value="APOLIPOPROTEIN N-ACYLTRANSFERASE"/>
    <property type="match status" value="1"/>
</dbReference>
<evidence type="ECO:0000256" key="6">
    <source>
        <dbReference type="ARBA" id="ARBA00023136"/>
    </source>
</evidence>
<dbReference type="InterPro" id="IPR003010">
    <property type="entry name" value="C-N_Hydrolase"/>
</dbReference>
<dbReference type="GO" id="GO:0016410">
    <property type="term" value="F:N-acyltransferase activity"/>
    <property type="evidence" value="ECO:0007669"/>
    <property type="project" value="UniProtKB-UniRule"/>
</dbReference>
<dbReference type="AlphaFoldDB" id="S5SUF1"/>
<feature type="transmembrane region" description="Helical" evidence="8">
    <location>
        <begin position="148"/>
        <end position="171"/>
    </location>
</feature>
<comment type="similarity">
    <text evidence="8">Belongs to the CN hydrolase family. Apolipoprotein N-acyltransferase subfamily.</text>
</comment>
<feature type="transmembrane region" description="Helical" evidence="8">
    <location>
        <begin position="468"/>
        <end position="486"/>
    </location>
</feature>
<feature type="transmembrane region" description="Helical" evidence="8">
    <location>
        <begin position="178"/>
        <end position="198"/>
    </location>
</feature>
<keyword evidence="2 8" id="KW-1003">Cell membrane</keyword>
<dbReference type="Pfam" id="PF00795">
    <property type="entry name" value="CN_hydrolase"/>
    <property type="match status" value="1"/>
</dbReference>
<keyword evidence="6 8" id="KW-0472">Membrane</keyword>
<dbReference type="EMBL" id="CP003924">
    <property type="protein sequence ID" value="AGS34819.1"/>
    <property type="molecule type" value="Genomic_DNA"/>
</dbReference>
<dbReference type="GO" id="GO:0042158">
    <property type="term" value="P:lipoprotein biosynthetic process"/>
    <property type="evidence" value="ECO:0007669"/>
    <property type="project" value="UniProtKB-UniRule"/>
</dbReference>
<dbReference type="NCBIfam" id="TIGR00546">
    <property type="entry name" value="lnt"/>
    <property type="match status" value="1"/>
</dbReference>
<evidence type="ECO:0000313" key="11">
    <source>
        <dbReference type="Proteomes" id="UP000015388"/>
    </source>
</evidence>
<evidence type="ECO:0000256" key="3">
    <source>
        <dbReference type="ARBA" id="ARBA00022679"/>
    </source>
</evidence>
<dbReference type="InterPro" id="IPR045378">
    <property type="entry name" value="LNT_N"/>
</dbReference>
<dbReference type="STRING" id="1224163.B841_06730"/>
<dbReference type="GO" id="GO:0005886">
    <property type="term" value="C:plasma membrane"/>
    <property type="evidence" value="ECO:0007669"/>
    <property type="project" value="UniProtKB-SubCell"/>
</dbReference>
<feature type="transmembrane region" description="Helical" evidence="8">
    <location>
        <begin position="78"/>
        <end position="102"/>
    </location>
</feature>
<dbReference type="OrthoDB" id="9804277at2"/>
<dbReference type="Gene3D" id="3.60.110.10">
    <property type="entry name" value="Carbon-nitrogen hydrolase"/>
    <property type="match status" value="1"/>
</dbReference>
<evidence type="ECO:0000256" key="2">
    <source>
        <dbReference type="ARBA" id="ARBA00022475"/>
    </source>
</evidence>
<accession>S5SUF1</accession>
<dbReference type="CDD" id="cd07571">
    <property type="entry name" value="ALP_N-acyl_transferase"/>
    <property type="match status" value="1"/>
</dbReference>
<name>S5SUF1_9CORY</name>
<dbReference type="RefSeq" id="WP_020934752.1">
    <property type="nucleotide sequence ID" value="NC_021915.1"/>
</dbReference>
<dbReference type="PANTHER" id="PTHR38686:SF1">
    <property type="entry name" value="APOLIPOPROTEIN N-ACYLTRANSFERASE"/>
    <property type="match status" value="1"/>
</dbReference>
<evidence type="ECO:0000256" key="1">
    <source>
        <dbReference type="ARBA" id="ARBA00004651"/>
    </source>
</evidence>
<dbReference type="Pfam" id="PF20154">
    <property type="entry name" value="LNT_N"/>
    <property type="match status" value="1"/>
</dbReference>
<dbReference type="EC" id="2.3.1.269" evidence="8"/>
<feature type="transmembrane region" description="Helical" evidence="8">
    <location>
        <begin position="51"/>
        <end position="72"/>
    </location>
</feature>
<evidence type="ECO:0000256" key="8">
    <source>
        <dbReference type="HAMAP-Rule" id="MF_01148"/>
    </source>
</evidence>
<feature type="transmembrane region" description="Helical" evidence="8">
    <location>
        <begin position="24"/>
        <end position="44"/>
    </location>
</feature>
<protein>
    <recommendedName>
        <fullName evidence="8">Apolipoprotein N-acyltransferase</fullName>
        <shortName evidence="8">ALP N-acyltransferase</shortName>
        <ecNumber evidence="8">2.3.1.269</ecNumber>
    </recommendedName>
</protein>
<keyword evidence="7 8" id="KW-0012">Acyltransferase</keyword>
<comment type="pathway">
    <text evidence="8">Protein modification; lipoprotein biosynthesis (N-acyl transfer).</text>
</comment>
<comment type="catalytic activity">
    <reaction evidence="8">
        <text>N-terminal S-1,2-diacyl-sn-glyceryl-L-cysteinyl-[lipoprotein] + a glycerophospholipid = N-acyl-S-1,2-diacyl-sn-glyceryl-L-cysteinyl-[lipoprotein] + a 2-acyl-sn-glycero-3-phospholipid + H(+)</text>
        <dbReference type="Rhea" id="RHEA:48228"/>
        <dbReference type="Rhea" id="RHEA-COMP:14681"/>
        <dbReference type="Rhea" id="RHEA-COMP:14684"/>
        <dbReference type="ChEBI" id="CHEBI:15378"/>
        <dbReference type="ChEBI" id="CHEBI:136912"/>
        <dbReference type="ChEBI" id="CHEBI:140656"/>
        <dbReference type="ChEBI" id="CHEBI:140657"/>
        <dbReference type="ChEBI" id="CHEBI:140660"/>
        <dbReference type="EC" id="2.3.1.269"/>
    </reaction>
</comment>
<evidence type="ECO:0000313" key="10">
    <source>
        <dbReference type="EMBL" id="AGS34819.1"/>
    </source>
</evidence>
<dbReference type="HAMAP" id="MF_01148">
    <property type="entry name" value="Lnt"/>
    <property type="match status" value="1"/>
</dbReference>
<keyword evidence="11" id="KW-1185">Reference proteome</keyword>
<dbReference type="SUPFAM" id="SSF56317">
    <property type="entry name" value="Carbon-nitrogen hydrolase"/>
    <property type="match status" value="1"/>
</dbReference>
<evidence type="ECO:0000259" key="9">
    <source>
        <dbReference type="PROSITE" id="PS50263"/>
    </source>
</evidence>
<dbReference type="PATRIC" id="fig|1224163.3.peg.1352"/>
<dbReference type="KEGG" id="cmd:B841_06730"/>
<sequence>MHLLLRLLAAAVSGFITYASYEPLGWWVAGVLGVGLLYACLVPWGRRVQLWAGALIAFVHSVILYLLLLPWVGEFVGAVPYVALSIACAIYALLTGVGGVWIARWRYGFLAFPFFYVAVEFLRSSMPFGGFSWVRLAWGQVNGPLVNLSVWGGPALVTLAAVLVGAGLTGLYYRRTRVIAAGAVIAPLILGLIAGIGVNRPDATVGSVDVAAIQGNVPRMGLDTHTQERAVLRNHARVTEELAASGAEPDLVFWPENSSDVNPLTNEEAGAIVDEAVQAIDAPVMVGTITGAEDGTYNTMQVFDPVTGPGEDHHKRFLVPFGEWMPYRDFFRNFSELVDYAGNFVPGDGNGVVDMGGLPVGVATCYEVAYDPAYRTAVLDGAQILTTPTNNATFGFTDQTYQQLAMSRFRAIETDRAVVVAATSGTSAIVHPDGTVTQDTNLFEPAVLQETLPLRDSVTFAVRHGEKVQLALIIIGLFLVLAAWWTNRRRSLRSE</sequence>
<dbReference type="eggNOG" id="COG0815">
    <property type="taxonomic scope" value="Bacteria"/>
</dbReference>